<dbReference type="Pfam" id="PF14076">
    <property type="entry name" value="DUF4258"/>
    <property type="match status" value="1"/>
</dbReference>
<proteinExistence type="predicted"/>
<name>A0AAJ0UHC8_HALSE</name>
<reference evidence="1" key="2">
    <citation type="journal article" date="2020" name="Microorganisms">
        <title>Osmotic Adaptation and Compatible Solute Biosynthesis of Phototrophic Bacteria as Revealed from Genome Analyses.</title>
        <authorList>
            <person name="Imhoff J.F."/>
            <person name="Rahn T."/>
            <person name="Kunzel S."/>
            <person name="Keller A."/>
            <person name="Neulinger S.C."/>
        </authorList>
    </citation>
    <scope>NUCLEOTIDE SEQUENCE</scope>
    <source>
        <strain evidence="1">DSM 4395</strain>
    </source>
</reference>
<dbReference type="RefSeq" id="WP_201246336.1">
    <property type="nucleotide sequence ID" value="NZ_NHSF01000065.1"/>
</dbReference>
<gene>
    <name evidence="1" type="ORF">CCR82_13500</name>
</gene>
<sequence length="90" mass="10545">MSECFESHRFSRKVWLTNHAIESMAKRSITLLEVKQLIEEGEYRAKSQADGWIFRHFESRSDNLVCAAVVTEQAIIVKTIMVDWTLRESR</sequence>
<protein>
    <recommendedName>
        <fullName evidence="3">DUF4258 domain-containing protein</fullName>
    </recommendedName>
</protein>
<dbReference type="InterPro" id="IPR025354">
    <property type="entry name" value="DUF4258"/>
</dbReference>
<organism evidence="1 2">
    <name type="scientific">Halochromatium salexigens</name>
    <name type="common">Chromatium salexigens</name>
    <dbReference type="NCBI Taxonomy" id="49447"/>
    <lineage>
        <taxon>Bacteria</taxon>
        <taxon>Pseudomonadati</taxon>
        <taxon>Pseudomonadota</taxon>
        <taxon>Gammaproteobacteria</taxon>
        <taxon>Chromatiales</taxon>
        <taxon>Chromatiaceae</taxon>
        <taxon>Halochromatium</taxon>
    </lineage>
</organism>
<dbReference type="EMBL" id="NHSF01000065">
    <property type="protein sequence ID" value="MBK5931503.1"/>
    <property type="molecule type" value="Genomic_DNA"/>
</dbReference>
<evidence type="ECO:0008006" key="3">
    <source>
        <dbReference type="Google" id="ProtNLM"/>
    </source>
</evidence>
<reference evidence="1" key="1">
    <citation type="submission" date="2017-05" db="EMBL/GenBank/DDBJ databases">
        <authorList>
            <person name="Imhoff J.F."/>
            <person name="Rahn T."/>
            <person name="Kuenzel S."/>
            <person name="Neulinger S.C."/>
        </authorList>
    </citation>
    <scope>NUCLEOTIDE SEQUENCE</scope>
    <source>
        <strain evidence="1">DSM 4395</strain>
    </source>
</reference>
<dbReference type="Proteomes" id="UP001296967">
    <property type="component" value="Unassembled WGS sequence"/>
</dbReference>
<comment type="caution">
    <text evidence="1">The sequence shown here is derived from an EMBL/GenBank/DDBJ whole genome shotgun (WGS) entry which is preliminary data.</text>
</comment>
<accession>A0AAJ0UHC8</accession>
<dbReference type="AlphaFoldDB" id="A0AAJ0UHC8"/>
<keyword evidence="2" id="KW-1185">Reference proteome</keyword>
<evidence type="ECO:0000313" key="2">
    <source>
        <dbReference type="Proteomes" id="UP001296967"/>
    </source>
</evidence>
<evidence type="ECO:0000313" key="1">
    <source>
        <dbReference type="EMBL" id="MBK5931503.1"/>
    </source>
</evidence>